<reference evidence="2 3" key="1">
    <citation type="journal article" date="2018" name="Genome Biol. Evol.">
        <title>Multiple Roots of Fruiting Body Formation in Amoebozoa.</title>
        <authorList>
            <person name="Hillmann F."/>
            <person name="Forbes G."/>
            <person name="Novohradska S."/>
            <person name="Ferling I."/>
            <person name="Riege K."/>
            <person name="Groth M."/>
            <person name="Westermann M."/>
            <person name="Marz M."/>
            <person name="Spaller T."/>
            <person name="Winckler T."/>
            <person name="Schaap P."/>
            <person name="Glockner G."/>
        </authorList>
    </citation>
    <scope>NUCLEOTIDE SEQUENCE [LARGE SCALE GENOMIC DNA]</scope>
    <source>
        <strain evidence="2 3">Jena</strain>
    </source>
</reference>
<comment type="caution">
    <text evidence="2">The sequence shown here is derived from an EMBL/GenBank/DDBJ whole genome shotgun (WGS) entry which is preliminary data.</text>
</comment>
<evidence type="ECO:0000313" key="3">
    <source>
        <dbReference type="Proteomes" id="UP000241769"/>
    </source>
</evidence>
<feature type="coiled-coil region" evidence="1">
    <location>
        <begin position="243"/>
        <end position="288"/>
    </location>
</feature>
<feature type="coiled-coil region" evidence="1">
    <location>
        <begin position="124"/>
        <end position="151"/>
    </location>
</feature>
<evidence type="ECO:0000256" key="1">
    <source>
        <dbReference type="SAM" id="Coils"/>
    </source>
</evidence>
<dbReference type="Proteomes" id="UP000241769">
    <property type="component" value="Unassembled WGS sequence"/>
</dbReference>
<keyword evidence="1" id="KW-0175">Coiled coil</keyword>
<protein>
    <submittedName>
        <fullName evidence="2">Uncharacterized protein</fullName>
    </submittedName>
</protein>
<proteinExistence type="predicted"/>
<name>A0A2P6MTM1_9EUKA</name>
<dbReference type="AlphaFoldDB" id="A0A2P6MTM1"/>
<evidence type="ECO:0000313" key="2">
    <source>
        <dbReference type="EMBL" id="PRP75061.1"/>
    </source>
</evidence>
<dbReference type="InParanoid" id="A0A2P6MTM1"/>
<sequence>MEGNGKRSPKGRGSLYSYAIPQGDETKTVVFSVFGNSSKDDIRSRTPEGPSYDVMTVKDLPSHRLSFTNDERSIPEYRPLQANNYLINEAISPVPRPSVEAYHAPVTRSHRNLSSDNIDFSAVMRTKEDEISRLNKNLRQLDETHQINEQKLRDQSEPTIERQVLTPIVVVLENNLEAQRTEIENDFVRRYNERLSVLQREHQAVLAEMRMIHEKDTALMDQWCQERIKSVEDNREAGLAQTAVRHREDLNSIQQQHESSQQQLSNKIAVLQQLLHQESSKLSEVRDELAILTKAKTHDLIQFQSQLSSLYMQVESRDSRNEATVSRLKTEMDAMKQKFSADIHTLKQRQQSELDMHETRLARANQINDQLRENIEKSRKQITDLENRIKNDMNAVKLTNQLIEKNQKLDAENILLQKEIDLLDADYKRAKKDGECSNGEQPLTVTAALYHQELSRLDNIVYGKSKRKTNTIIETGGKRSTNSVQRPK</sequence>
<gene>
    <name evidence="2" type="ORF">PROFUN_03897</name>
</gene>
<organism evidence="2 3">
    <name type="scientific">Planoprotostelium fungivorum</name>
    <dbReference type="NCBI Taxonomy" id="1890364"/>
    <lineage>
        <taxon>Eukaryota</taxon>
        <taxon>Amoebozoa</taxon>
        <taxon>Evosea</taxon>
        <taxon>Variosea</taxon>
        <taxon>Cavosteliida</taxon>
        <taxon>Cavosteliaceae</taxon>
        <taxon>Planoprotostelium</taxon>
    </lineage>
</organism>
<keyword evidence="3" id="KW-1185">Reference proteome</keyword>
<accession>A0A2P6MTM1</accession>
<dbReference type="EMBL" id="MDYQ01000419">
    <property type="protein sequence ID" value="PRP75061.1"/>
    <property type="molecule type" value="Genomic_DNA"/>
</dbReference>
<feature type="coiled-coil region" evidence="1">
    <location>
        <begin position="347"/>
        <end position="433"/>
    </location>
</feature>